<evidence type="ECO:0000313" key="3">
    <source>
        <dbReference type="Proteomes" id="UP000000763"/>
    </source>
</evidence>
<gene>
    <name evidence="2" type="primary">P0708B04.13</name>
</gene>
<reference evidence="3" key="2">
    <citation type="journal article" date="2008" name="Nucleic Acids Res.">
        <title>The rice annotation project database (RAP-DB): 2008 update.</title>
        <authorList>
            <consortium name="The rice annotation project (RAP)"/>
        </authorList>
    </citation>
    <scope>GENOME REANNOTATION</scope>
    <source>
        <strain evidence="3">cv. Nipponbare</strain>
    </source>
</reference>
<name>Q6Z8R2_ORYSJ</name>
<protein>
    <submittedName>
        <fullName evidence="2">Uncharacterized protein</fullName>
    </submittedName>
</protein>
<dbReference type="Proteomes" id="UP000000763">
    <property type="component" value="Chromosome 8"/>
</dbReference>
<evidence type="ECO:0000313" key="2">
    <source>
        <dbReference type="EMBL" id="BAD10037.1"/>
    </source>
</evidence>
<proteinExistence type="predicted"/>
<dbReference type="AlphaFoldDB" id="Q6Z8R2"/>
<organism evidence="2 3">
    <name type="scientific">Oryza sativa subsp. japonica</name>
    <name type="common">Rice</name>
    <dbReference type="NCBI Taxonomy" id="39947"/>
    <lineage>
        <taxon>Eukaryota</taxon>
        <taxon>Viridiplantae</taxon>
        <taxon>Streptophyta</taxon>
        <taxon>Embryophyta</taxon>
        <taxon>Tracheophyta</taxon>
        <taxon>Spermatophyta</taxon>
        <taxon>Magnoliopsida</taxon>
        <taxon>Liliopsida</taxon>
        <taxon>Poales</taxon>
        <taxon>Poaceae</taxon>
        <taxon>BOP clade</taxon>
        <taxon>Oryzoideae</taxon>
        <taxon>Oryzeae</taxon>
        <taxon>Oryzinae</taxon>
        <taxon>Oryza</taxon>
        <taxon>Oryza sativa</taxon>
    </lineage>
</organism>
<feature type="region of interest" description="Disordered" evidence="1">
    <location>
        <begin position="36"/>
        <end position="56"/>
    </location>
</feature>
<evidence type="ECO:0000256" key="1">
    <source>
        <dbReference type="SAM" id="MobiDB-lite"/>
    </source>
</evidence>
<accession>Q6Z8R2</accession>
<reference evidence="3" key="1">
    <citation type="journal article" date="2005" name="Nature">
        <title>The map-based sequence of the rice genome.</title>
        <authorList>
            <consortium name="International rice genome sequencing project (IRGSP)"/>
            <person name="Matsumoto T."/>
            <person name="Wu J."/>
            <person name="Kanamori H."/>
            <person name="Katayose Y."/>
            <person name="Fujisawa M."/>
            <person name="Namiki N."/>
            <person name="Mizuno H."/>
            <person name="Yamamoto K."/>
            <person name="Antonio B.A."/>
            <person name="Baba T."/>
            <person name="Sakata K."/>
            <person name="Nagamura Y."/>
            <person name="Aoki H."/>
            <person name="Arikawa K."/>
            <person name="Arita K."/>
            <person name="Bito T."/>
            <person name="Chiden Y."/>
            <person name="Fujitsuka N."/>
            <person name="Fukunaka R."/>
            <person name="Hamada M."/>
            <person name="Harada C."/>
            <person name="Hayashi A."/>
            <person name="Hijishita S."/>
            <person name="Honda M."/>
            <person name="Hosokawa S."/>
            <person name="Ichikawa Y."/>
            <person name="Idonuma A."/>
            <person name="Iijima M."/>
            <person name="Ikeda M."/>
            <person name="Ikeno M."/>
            <person name="Ito K."/>
            <person name="Ito S."/>
            <person name="Ito T."/>
            <person name="Ito Y."/>
            <person name="Ito Y."/>
            <person name="Iwabuchi A."/>
            <person name="Kamiya K."/>
            <person name="Karasawa W."/>
            <person name="Kurita K."/>
            <person name="Katagiri S."/>
            <person name="Kikuta A."/>
            <person name="Kobayashi H."/>
            <person name="Kobayashi N."/>
            <person name="Machita K."/>
            <person name="Maehara T."/>
            <person name="Masukawa M."/>
            <person name="Mizubayashi T."/>
            <person name="Mukai Y."/>
            <person name="Nagasaki H."/>
            <person name="Nagata Y."/>
            <person name="Naito S."/>
            <person name="Nakashima M."/>
            <person name="Nakama Y."/>
            <person name="Nakamichi Y."/>
            <person name="Nakamura M."/>
            <person name="Meguro A."/>
            <person name="Negishi M."/>
            <person name="Ohta I."/>
            <person name="Ohta T."/>
            <person name="Okamoto M."/>
            <person name="Ono N."/>
            <person name="Saji S."/>
            <person name="Sakaguchi M."/>
            <person name="Sakai K."/>
            <person name="Shibata M."/>
            <person name="Shimokawa T."/>
            <person name="Song J."/>
            <person name="Takazaki Y."/>
            <person name="Terasawa K."/>
            <person name="Tsugane M."/>
            <person name="Tsuji K."/>
            <person name="Ueda S."/>
            <person name="Waki K."/>
            <person name="Yamagata H."/>
            <person name="Yamamoto M."/>
            <person name="Yamamoto S."/>
            <person name="Yamane H."/>
            <person name="Yoshiki S."/>
            <person name="Yoshihara R."/>
            <person name="Yukawa K."/>
            <person name="Zhong H."/>
            <person name="Yano M."/>
            <person name="Yuan Q."/>
            <person name="Ouyang S."/>
            <person name="Liu J."/>
            <person name="Jones K.M."/>
            <person name="Gansberger K."/>
            <person name="Moffat K."/>
            <person name="Hill J."/>
            <person name="Bera J."/>
            <person name="Fadrosh D."/>
            <person name="Jin S."/>
            <person name="Johri S."/>
            <person name="Kim M."/>
            <person name="Overton L."/>
            <person name="Reardon M."/>
            <person name="Tsitrin T."/>
            <person name="Vuong H."/>
            <person name="Weaver B."/>
            <person name="Ciecko A."/>
            <person name="Tallon L."/>
            <person name="Jackson J."/>
            <person name="Pai G."/>
            <person name="Aken S.V."/>
            <person name="Utterback T."/>
            <person name="Reidmuller S."/>
            <person name="Feldblyum T."/>
            <person name="Hsiao J."/>
            <person name="Zismann V."/>
            <person name="Iobst S."/>
            <person name="de Vazeille A.R."/>
            <person name="Buell C.R."/>
            <person name="Ying K."/>
            <person name="Li Y."/>
            <person name="Lu T."/>
            <person name="Huang Y."/>
            <person name="Zhao Q."/>
            <person name="Feng Q."/>
            <person name="Zhang L."/>
            <person name="Zhu J."/>
            <person name="Weng Q."/>
            <person name="Mu J."/>
            <person name="Lu Y."/>
            <person name="Fan D."/>
            <person name="Liu Y."/>
            <person name="Guan J."/>
            <person name="Zhang Y."/>
            <person name="Yu S."/>
            <person name="Liu X."/>
            <person name="Zhang Y."/>
            <person name="Hong G."/>
            <person name="Han B."/>
            <person name="Choisne N."/>
            <person name="Demange N."/>
            <person name="Orjeda G."/>
            <person name="Samain S."/>
            <person name="Cattolico L."/>
            <person name="Pelletier E."/>
            <person name="Couloux A."/>
            <person name="Segurens B."/>
            <person name="Wincker P."/>
            <person name="D'Hont A."/>
            <person name="Scarpelli C."/>
            <person name="Weissenbach J."/>
            <person name="Salanoubat M."/>
            <person name="Quetier F."/>
            <person name="Yu Y."/>
            <person name="Kim H.R."/>
            <person name="Rambo T."/>
            <person name="Currie J."/>
            <person name="Collura K."/>
            <person name="Luo M."/>
            <person name="Yang T."/>
            <person name="Ammiraju J.S.S."/>
            <person name="Engler F."/>
            <person name="Soderlund C."/>
            <person name="Wing R.A."/>
            <person name="Palmer L.E."/>
            <person name="de la Bastide M."/>
            <person name="Spiegel L."/>
            <person name="Nascimento L."/>
            <person name="Zutavern T."/>
            <person name="O'Shaughnessy A."/>
            <person name="Dike S."/>
            <person name="Dedhia N."/>
            <person name="Preston R."/>
            <person name="Balija V."/>
            <person name="McCombie W.R."/>
            <person name="Chow T."/>
            <person name="Chen H."/>
            <person name="Chung M."/>
            <person name="Chen C."/>
            <person name="Shaw J."/>
            <person name="Wu H."/>
            <person name="Hsiao K."/>
            <person name="Chao Y."/>
            <person name="Chu M."/>
            <person name="Cheng C."/>
            <person name="Hour A."/>
            <person name="Lee P."/>
            <person name="Lin S."/>
            <person name="Lin Y."/>
            <person name="Liou J."/>
            <person name="Liu S."/>
            <person name="Hsing Y."/>
            <person name="Raghuvanshi S."/>
            <person name="Mohanty A."/>
            <person name="Bharti A.K."/>
            <person name="Gaur A."/>
            <person name="Gupta V."/>
            <person name="Kumar D."/>
            <person name="Ravi V."/>
            <person name="Vij S."/>
            <person name="Kapur A."/>
            <person name="Khurana P."/>
            <person name="Khurana P."/>
            <person name="Khurana J.P."/>
            <person name="Tyagi A.K."/>
            <person name="Gaikwad K."/>
            <person name="Singh A."/>
            <person name="Dalal V."/>
            <person name="Srivastava S."/>
            <person name="Dixit A."/>
            <person name="Pal A.K."/>
            <person name="Ghazi I.A."/>
            <person name="Yadav M."/>
            <person name="Pandit A."/>
            <person name="Bhargava A."/>
            <person name="Sureshbabu K."/>
            <person name="Batra K."/>
            <person name="Sharma T.R."/>
            <person name="Mohapatra T."/>
            <person name="Singh N.K."/>
            <person name="Messing J."/>
            <person name="Nelson A.B."/>
            <person name="Fuks G."/>
            <person name="Kavchok S."/>
            <person name="Keizer G."/>
            <person name="Linton E."/>
            <person name="Llaca V."/>
            <person name="Song R."/>
            <person name="Tanyolac B."/>
            <person name="Young S."/>
            <person name="Ho-Il K."/>
            <person name="Hahn J.H."/>
            <person name="Sangsakoo G."/>
            <person name="Vanavichit A."/>
            <person name="de Mattos Luiz.A.T."/>
            <person name="Zimmer P.D."/>
            <person name="Malone G."/>
            <person name="Dellagostin O."/>
            <person name="de Oliveira A.C."/>
            <person name="Bevan M."/>
            <person name="Bancroft I."/>
            <person name="Minx P."/>
            <person name="Cordum H."/>
            <person name="Wilson R."/>
            <person name="Cheng Z."/>
            <person name="Jin W."/>
            <person name="Jiang J."/>
            <person name="Leong S.A."/>
            <person name="Iwama H."/>
            <person name="Gojobori T."/>
            <person name="Itoh T."/>
            <person name="Niimura Y."/>
            <person name="Fujii Y."/>
            <person name="Habara T."/>
            <person name="Sakai H."/>
            <person name="Sato Y."/>
            <person name="Wilson G."/>
            <person name="Kumar K."/>
            <person name="McCouch S."/>
            <person name="Juretic N."/>
            <person name="Hoen D."/>
            <person name="Wright S."/>
            <person name="Bruskiewich R."/>
            <person name="Bureau T."/>
            <person name="Miyao A."/>
            <person name="Hirochika H."/>
            <person name="Nishikawa T."/>
            <person name="Kadowaki K."/>
            <person name="Sugiura M."/>
            <person name="Burr B."/>
            <person name="Sasaki T."/>
        </authorList>
    </citation>
    <scope>NUCLEOTIDE SEQUENCE [LARGE SCALE GENOMIC DNA]</scope>
    <source>
        <strain evidence="3">cv. Nipponbare</strain>
    </source>
</reference>
<sequence length="81" mass="8730">MAWRHLGGVASGQIDGGRLTVVPMWRGVAEWRRSLAGQRHQAQGEAPTHGGLAAGEHPEAACADELWATSPHLQLPYGRPR</sequence>
<dbReference type="EMBL" id="AP004764">
    <property type="protein sequence ID" value="BAD10037.1"/>
    <property type="molecule type" value="Genomic_DNA"/>
</dbReference>